<keyword evidence="1" id="KW-0472">Membrane</keyword>
<dbReference type="RefSeq" id="WP_270157495.1">
    <property type="nucleotide sequence ID" value="NZ_JAPNNL010000114.1"/>
</dbReference>
<name>A0ABT4SHI4_9ACTN</name>
<gene>
    <name evidence="2" type="ORF">OUY22_24595</name>
</gene>
<evidence type="ECO:0008006" key="4">
    <source>
        <dbReference type="Google" id="ProtNLM"/>
    </source>
</evidence>
<comment type="caution">
    <text evidence="2">The sequence shown here is derived from an EMBL/GenBank/DDBJ whole genome shotgun (WGS) entry which is preliminary data.</text>
</comment>
<keyword evidence="1" id="KW-0812">Transmembrane</keyword>
<proteinExistence type="predicted"/>
<dbReference type="EMBL" id="JAPNNL010000114">
    <property type="protein sequence ID" value="MDA0636604.1"/>
    <property type="molecule type" value="Genomic_DNA"/>
</dbReference>
<keyword evidence="1" id="KW-1133">Transmembrane helix</keyword>
<protein>
    <recommendedName>
        <fullName evidence="4">DUF3093 domain-containing protein</fullName>
    </recommendedName>
</protein>
<feature type="transmembrane region" description="Helical" evidence="1">
    <location>
        <begin position="12"/>
        <end position="35"/>
    </location>
</feature>
<evidence type="ECO:0000313" key="3">
    <source>
        <dbReference type="Proteomes" id="UP001144036"/>
    </source>
</evidence>
<reference evidence="2" key="1">
    <citation type="submission" date="2022-11" db="EMBL/GenBank/DDBJ databases">
        <title>Nonomuraea corallina sp. nov., a new species of the genus Nonomuraea isolated from sea side sediment in Thai sea.</title>
        <authorList>
            <person name="Ngamcharungchit C."/>
            <person name="Matsumoto A."/>
            <person name="Suriyachadkun C."/>
            <person name="Panbangred W."/>
            <person name="Inahashi Y."/>
            <person name="Intra B."/>
        </authorList>
    </citation>
    <scope>NUCLEOTIDE SEQUENCE</scope>
    <source>
        <strain evidence="2">MCN248</strain>
    </source>
</reference>
<feature type="transmembrane region" description="Helical" evidence="1">
    <location>
        <begin position="41"/>
        <end position="59"/>
    </location>
</feature>
<organism evidence="2 3">
    <name type="scientific">Nonomuraea corallina</name>
    <dbReference type="NCBI Taxonomy" id="2989783"/>
    <lineage>
        <taxon>Bacteria</taxon>
        <taxon>Bacillati</taxon>
        <taxon>Actinomycetota</taxon>
        <taxon>Actinomycetes</taxon>
        <taxon>Streptosporangiales</taxon>
        <taxon>Streptosporangiaceae</taxon>
        <taxon>Nonomuraea</taxon>
    </lineage>
</organism>
<evidence type="ECO:0000256" key="1">
    <source>
        <dbReference type="SAM" id="Phobius"/>
    </source>
</evidence>
<accession>A0ABT4SHI4</accession>
<keyword evidence="3" id="KW-1185">Reference proteome</keyword>
<dbReference type="Proteomes" id="UP001144036">
    <property type="component" value="Unassembled WGS sequence"/>
</dbReference>
<evidence type="ECO:0000313" key="2">
    <source>
        <dbReference type="EMBL" id="MDA0636604.1"/>
    </source>
</evidence>
<sequence length="194" mass="21647">MEEFRIRQRALGRFVAPFALYLALFFVVAVVLAGVLTRDGLWSLVLATAATGALVGVLVSRYRRMVRGTVVRFSDAGVEMADTYGFRLRLKWADIERVDAVESRMPSARRVTRPGGVRVRAGAMQSLGLVGWGEREAPPRVSGWMCAHLDRVPVDPATGLQRLSIPLGAVEPLWEHGRMGEWVRRHRPDLMPRS</sequence>